<protein>
    <recommendedName>
        <fullName evidence="4">Disease resistance N-terminal domain-containing protein</fullName>
    </recommendedName>
</protein>
<evidence type="ECO:0000313" key="5">
    <source>
        <dbReference type="EMBL" id="KAK4354059.1"/>
    </source>
</evidence>
<dbReference type="InterPro" id="IPR041118">
    <property type="entry name" value="Rx_N"/>
</dbReference>
<evidence type="ECO:0000259" key="4">
    <source>
        <dbReference type="Pfam" id="PF18052"/>
    </source>
</evidence>
<name>A0AAE1RKH6_9SOLA</name>
<organism evidence="5 6">
    <name type="scientific">Anisodus tanguticus</name>
    <dbReference type="NCBI Taxonomy" id="243964"/>
    <lineage>
        <taxon>Eukaryota</taxon>
        <taxon>Viridiplantae</taxon>
        <taxon>Streptophyta</taxon>
        <taxon>Embryophyta</taxon>
        <taxon>Tracheophyta</taxon>
        <taxon>Spermatophyta</taxon>
        <taxon>Magnoliopsida</taxon>
        <taxon>eudicotyledons</taxon>
        <taxon>Gunneridae</taxon>
        <taxon>Pentapetalae</taxon>
        <taxon>asterids</taxon>
        <taxon>lamiids</taxon>
        <taxon>Solanales</taxon>
        <taxon>Solanaceae</taxon>
        <taxon>Solanoideae</taxon>
        <taxon>Hyoscyameae</taxon>
        <taxon>Anisodus</taxon>
    </lineage>
</organism>
<dbReference type="GO" id="GO:0051707">
    <property type="term" value="P:response to other organism"/>
    <property type="evidence" value="ECO:0007669"/>
    <property type="project" value="UniProtKB-ARBA"/>
</dbReference>
<dbReference type="AlphaFoldDB" id="A0AAE1RKH6"/>
<dbReference type="InterPro" id="IPR032675">
    <property type="entry name" value="LRR_dom_sf"/>
</dbReference>
<evidence type="ECO:0000256" key="1">
    <source>
        <dbReference type="ARBA" id="ARBA00022737"/>
    </source>
</evidence>
<reference evidence="5" key="1">
    <citation type="submission" date="2023-12" db="EMBL/GenBank/DDBJ databases">
        <title>Genome assembly of Anisodus tanguticus.</title>
        <authorList>
            <person name="Wang Y.-J."/>
        </authorList>
    </citation>
    <scope>NUCLEOTIDE SEQUENCE</scope>
    <source>
        <strain evidence="5">KB-2021</strain>
        <tissue evidence="5">Leaf</tissue>
    </source>
</reference>
<dbReference type="GO" id="GO:0043531">
    <property type="term" value="F:ADP binding"/>
    <property type="evidence" value="ECO:0007669"/>
    <property type="project" value="InterPro"/>
</dbReference>
<dbReference type="Pfam" id="PF18052">
    <property type="entry name" value="Rx_N"/>
    <property type="match status" value="1"/>
</dbReference>
<dbReference type="Proteomes" id="UP001291623">
    <property type="component" value="Unassembled WGS sequence"/>
</dbReference>
<keyword evidence="1" id="KW-0677">Repeat</keyword>
<keyword evidence="2" id="KW-0547">Nucleotide-binding</keyword>
<dbReference type="PANTHER" id="PTHR47186">
    <property type="entry name" value="LEUCINE-RICH REPEAT-CONTAINING PROTEIN 57"/>
    <property type="match status" value="1"/>
</dbReference>
<gene>
    <name evidence="5" type="ORF">RND71_026253</name>
</gene>
<dbReference type="SUPFAM" id="SSF52058">
    <property type="entry name" value="L domain-like"/>
    <property type="match status" value="1"/>
</dbReference>
<dbReference type="SUPFAM" id="SSF52540">
    <property type="entry name" value="P-loop containing nucleoside triphosphate hydrolases"/>
    <property type="match status" value="1"/>
</dbReference>
<feature type="domain" description="Disease resistance N-terminal" evidence="4">
    <location>
        <begin position="25"/>
        <end position="81"/>
    </location>
</feature>
<dbReference type="Gene3D" id="3.80.10.10">
    <property type="entry name" value="Ribonuclease Inhibitor"/>
    <property type="match status" value="1"/>
</dbReference>
<dbReference type="Gene3D" id="1.20.5.4130">
    <property type="match status" value="1"/>
</dbReference>
<evidence type="ECO:0000256" key="2">
    <source>
        <dbReference type="ARBA" id="ARBA00022741"/>
    </source>
</evidence>
<keyword evidence="6" id="KW-1185">Reference proteome</keyword>
<keyword evidence="3" id="KW-0611">Plant defense</keyword>
<evidence type="ECO:0000313" key="6">
    <source>
        <dbReference type="Proteomes" id="UP001291623"/>
    </source>
</evidence>
<evidence type="ECO:0000256" key="3">
    <source>
        <dbReference type="ARBA" id="ARBA00022821"/>
    </source>
</evidence>
<accession>A0AAE1RKH6</accession>
<dbReference type="GO" id="GO:0006952">
    <property type="term" value="P:defense response"/>
    <property type="evidence" value="ECO:0007669"/>
    <property type="project" value="UniProtKB-KW"/>
</dbReference>
<comment type="caution">
    <text evidence="5">The sequence shown here is derived from an EMBL/GenBank/DDBJ whole genome shotgun (WGS) entry which is preliminary data.</text>
</comment>
<proteinExistence type="predicted"/>
<dbReference type="EMBL" id="JAVYJV010000014">
    <property type="protein sequence ID" value="KAK4354059.1"/>
    <property type="molecule type" value="Genomic_DNA"/>
</dbReference>
<dbReference type="InterPro" id="IPR027417">
    <property type="entry name" value="P-loop_NTPase"/>
</dbReference>
<dbReference type="PANTHER" id="PTHR47186:SF42">
    <property type="entry name" value="DISEASE RESISTANCE RPP13-LIKE PROTEIN 1"/>
    <property type="match status" value="1"/>
</dbReference>
<sequence length="382" mass="43553">MVWWEAVLSPALQFLFDKLASGEILNILKTMLDDAEEKQYLNLAIETWINMLRDVVFEADDTLDELATEALRCKIEPILSQQGDQRSKIIVTTRNEGAASIIGTLAPYRLQEMSHDACWSLFLHHAFGHGRGVDMHMSLKEIGKEIVKRPVVQITMEDVGNGNFTELQSRKTCIQLEENWKSRFYQNCEKAHYFSCIRSKYDVFRKFEMPSDVKRLRTFLPLAPLQGAEFCYLTKKTEIKCLPQSFSDLYNLRTLLLHNCDYLIELPADIGKLLNLRYLDVSGSGIQKIPLGLDTLVRLRTLPEFVVGINVSSIRTLPEFTVGTNISDQKRISYGIGELSNLLHLEGSLSILNLENVDNVDNVWDAHKASLITKKQLTELLL</sequence>